<evidence type="ECO:0000313" key="2">
    <source>
        <dbReference type="Proteomes" id="UP000768646"/>
    </source>
</evidence>
<organism evidence="1 2">
    <name type="scientific">Pneumocystis oryctolagi</name>
    <dbReference type="NCBI Taxonomy" id="42067"/>
    <lineage>
        <taxon>Eukaryota</taxon>
        <taxon>Fungi</taxon>
        <taxon>Dikarya</taxon>
        <taxon>Ascomycota</taxon>
        <taxon>Taphrinomycotina</taxon>
        <taxon>Pneumocystomycetes</taxon>
        <taxon>Pneumocystaceae</taxon>
        <taxon>Pneumocystis</taxon>
    </lineage>
</organism>
<keyword evidence="2" id="KW-1185">Reference proteome</keyword>
<accession>A0ACB7CB88</accession>
<name>A0ACB7CB88_9ASCO</name>
<reference evidence="1 2" key="1">
    <citation type="journal article" date="2021" name="Commun. Biol.">
        <title>Genomic insights into the host specific adaptation of the Pneumocystis genus.</title>
        <authorList>
            <person name="Cisse O.H."/>
            <person name="Ma L."/>
            <person name="Dekker J.P."/>
            <person name="Khil P.P."/>
            <person name="Youn J.-H."/>
            <person name="Brenchley J.M."/>
            <person name="Blair R."/>
            <person name="Pahar B."/>
            <person name="Chabe M."/>
            <person name="Van Rompay K.K.A."/>
            <person name="Keesler R."/>
            <person name="Sukura A."/>
            <person name="Hirsch V."/>
            <person name="Kutty G."/>
            <person name="Liu Y."/>
            <person name="Peng L."/>
            <person name="Chen J."/>
            <person name="Song J."/>
            <person name="Weissenbacher-Lang C."/>
            <person name="Xu J."/>
            <person name="Upham N.S."/>
            <person name="Stajich J.E."/>
            <person name="Cuomo C.A."/>
            <person name="Cushion M.T."/>
            <person name="Kovacs J.A."/>
        </authorList>
    </citation>
    <scope>NUCLEOTIDE SEQUENCE [LARGE SCALE GENOMIC DNA]</scope>
    <source>
        <strain evidence="1 2">RABM</strain>
    </source>
</reference>
<gene>
    <name evidence="1" type="ORF">PORY_002275</name>
</gene>
<proteinExistence type="predicted"/>
<dbReference type="Proteomes" id="UP000768646">
    <property type="component" value="Unassembled WGS sequence"/>
</dbReference>
<comment type="caution">
    <text evidence="1">The sequence shown here is derived from an EMBL/GenBank/DDBJ whole genome shotgun (WGS) entry which is preliminary data.</text>
</comment>
<evidence type="ECO:0000313" key="1">
    <source>
        <dbReference type="EMBL" id="KAG4304300.1"/>
    </source>
</evidence>
<sequence>MRAVLKGFFVPLRKNYERKTCFQVGNLCFGMNVLKGVLFWTQLRRFSQETKKPLSSVESEKERLYTYGGYIMSCLPKFVQQFGVWKDELVLYSSPSGLIPIMYFLRDHTSCQFKSVMDIAGVDYPERLHRFEVVYNMLSVRHNARIRVKVYADETTHVPSIVELFQGANWYEREAYDMYGIFFINHPDLRRILTDYGFEGHPLRKDFPLTGYTEVRYDEEKKRVVVEPLELAQAFRDFRGGSSAWDQVGDGLDDQPEKFKLPASKSQKPV</sequence>
<protein>
    <submittedName>
        <fullName evidence="1">Uncharacterized protein</fullName>
    </submittedName>
</protein>
<dbReference type="EMBL" id="JABTEG010000009">
    <property type="protein sequence ID" value="KAG4304300.1"/>
    <property type="molecule type" value="Genomic_DNA"/>
</dbReference>